<dbReference type="InterPro" id="IPR012675">
    <property type="entry name" value="Beta-grasp_dom_sf"/>
</dbReference>
<organism evidence="1 2">
    <name type="scientific">Ktedonobacter robiniae</name>
    <dbReference type="NCBI Taxonomy" id="2778365"/>
    <lineage>
        <taxon>Bacteria</taxon>
        <taxon>Bacillati</taxon>
        <taxon>Chloroflexota</taxon>
        <taxon>Ktedonobacteria</taxon>
        <taxon>Ktedonobacterales</taxon>
        <taxon>Ktedonobacteraceae</taxon>
        <taxon>Ktedonobacter</taxon>
    </lineage>
</organism>
<dbReference type="Gene3D" id="3.10.20.30">
    <property type="match status" value="1"/>
</dbReference>
<accession>A0ABQ3UFN4</accession>
<evidence type="ECO:0000313" key="1">
    <source>
        <dbReference type="EMBL" id="GHO51528.1"/>
    </source>
</evidence>
<proteinExistence type="predicted"/>
<keyword evidence="2" id="KW-1185">Reference proteome</keyword>
<sequence>MATVRLAPVLRPSAGGSKQVSAQGSTLSEVLNDLYQHYPALKDQIQPSGELSRFINIYVNDQDVRYLQGLETVVGASDTVILLPAMAGGRGLVTK</sequence>
<comment type="caution">
    <text evidence="1">The sequence shown here is derived from an EMBL/GenBank/DDBJ whole genome shotgun (WGS) entry which is preliminary data.</text>
</comment>
<dbReference type="EMBL" id="BNJG01000001">
    <property type="protein sequence ID" value="GHO51528.1"/>
    <property type="molecule type" value="Genomic_DNA"/>
</dbReference>
<dbReference type="InterPro" id="IPR052045">
    <property type="entry name" value="Sulfur_Carrier/Prot_Modifier"/>
</dbReference>
<dbReference type="PANTHER" id="PTHR38031:SF1">
    <property type="entry name" value="SULFUR CARRIER PROTEIN CYSO"/>
    <property type="match status" value="1"/>
</dbReference>
<gene>
    <name evidence="1" type="ORF">KSB_00030</name>
</gene>
<dbReference type="SUPFAM" id="SSF54285">
    <property type="entry name" value="MoaD/ThiS"/>
    <property type="match status" value="1"/>
</dbReference>
<dbReference type="Proteomes" id="UP000654345">
    <property type="component" value="Unassembled WGS sequence"/>
</dbReference>
<dbReference type="InterPro" id="IPR016155">
    <property type="entry name" value="Mopterin_synth/thiamin_S_b"/>
</dbReference>
<protein>
    <submittedName>
        <fullName evidence="1">Molybdopterin synthase sulfur carrier subunit</fullName>
    </submittedName>
</protein>
<dbReference type="PANTHER" id="PTHR38031">
    <property type="entry name" value="SULFUR CARRIER PROTEIN SLR0821-RELATED"/>
    <property type="match status" value="1"/>
</dbReference>
<name>A0ABQ3UFN4_9CHLR</name>
<dbReference type="Pfam" id="PF02597">
    <property type="entry name" value="ThiS"/>
    <property type="match status" value="1"/>
</dbReference>
<dbReference type="InterPro" id="IPR003749">
    <property type="entry name" value="ThiS/MoaD-like"/>
</dbReference>
<evidence type="ECO:0000313" key="2">
    <source>
        <dbReference type="Proteomes" id="UP000654345"/>
    </source>
</evidence>
<dbReference type="RefSeq" id="WP_201368527.1">
    <property type="nucleotide sequence ID" value="NZ_BNJG01000001.1"/>
</dbReference>
<reference evidence="1 2" key="1">
    <citation type="journal article" date="2021" name="Int. J. Syst. Evol. Microbiol.">
        <title>Reticulibacter mediterranei gen. nov., sp. nov., within the new family Reticulibacteraceae fam. nov., and Ktedonospora formicarum gen. nov., sp. nov., Ktedonobacter robiniae sp. nov., Dictyobacter formicarum sp. nov. and Dictyobacter arantiisoli sp. nov., belonging to the class Ktedonobacteria.</title>
        <authorList>
            <person name="Yabe S."/>
            <person name="Zheng Y."/>
            <person name="Wang C.M."/>
            <person name="Sakai Y."/>
            <person name="Abe K."/>
            <person name="Yokota A."/>
            <person name="Donadio S."/>
            <person name="Cavaletti L."/>
            <person name="Monciardini P."/>
        </authorList>
    </citation>
    <scope>NUCLEOTIDE SEQUENCE [LARGE SCALE GENOMIC DNA]</scope>
    <source>
        <strain evidence="1 2">SOSP1-30</strain>
    </source>
</reference>